<protein>
    <submittedName>
        <fullName evidence="2">Uncharacterized protein</fullName>
    </submittedName>
</protein>
<evidence type="ECO:0000313" key="2">
    <source>
        <dbReference type="EMBL" id="KAF1390802.1"/>
    </source>
</evidence>
<evidence type="ECO:0000313" key="3">
    <source>
        <dbReference type="Proteomes" id="UP000465112"/>
    </source>
</evidence>
<keyword evidence="3" id="KW-1185">Reference proteome</keyword>
<dbReference type="AlphaFoldDB" id="A0A6A5FMY1"/>
<feature type="compositionally biased region" description="Basic and acidic residues" evidence="1">
    <location>
        <begin position="82"/>
        <end position="109"/>
    </location>
</feature>
<dbReference type="EMBL" id="VHII01000005">
    <property type="protein sequence ID" value="KAF1390802.1"/>
    <property type="molecule type" value="Genomic_DNA"/>
</dbReference>
<reference evidence="2 3" key="1">
    <citation type="submission" date="2019-06" db="EMBL/GenBank/DDBJ databases">
        <title>A chromosome-scale genome assembly of the European perch, Perca fluviatilis.</title>
        <authorList>
            <person name="Roques C."/>
            <person name="Zahm M."/>
            <person name="Cabau C."/>
            <person name="Klopp C."/>
            <person name="Bouchez O."/>
            <person name="Donnadieu C."/>
            <person name="Kuhl H."/>
            <person name="Gislard M."/>
            <person name="Guendouz S."/>
            <person name="Journot L."/>
            <person name="Haffray P."/>
            <person name="Bestin A."/>
            <person name="Morvezen R."/>
            <person name="Feron R."/>
            <person name="Wen M."/>
            <person name="Jouanno E."/>
            <person name="Herpin A."/>
            <person name="Schartl M."/>
            <person name="Postlethwait J."/>
            <person name="Schaerlinger B."/>
            <person name="Chardard D."/>
            <person name="Lecocq T."/>
            <person name="Poncet C."/>
            <person name="Jaffrelo L."/>
            <person name="Lampietro C."/>
            <person name="Guiguen Y."/>
        </authorList>
    </citation>
    <scope>NUCLEOTIDE SEQUENCE [LARGE SCALE GENOMIC DNA]</scope>
    <source>
        <tissue evidence="2">Blood</tissue>
    </source>
</reference>
<name>A0A6A5FMY1_PERFL</name>
<organism evidence="2 3">
    <name type="scientific">Perca fluviatilis</name>
    <name type="common">European perch</name>
    <dbReference type="NCBI Taxonomy" id="8168"/>
    <lineage>
        <taxon>Eukaryota</taxon>
        <taxon>Metazoa</taxon>
        <taxon>Chordata</taxon>
        <taxon>Craniata</taxon>
        <taxon>Vertebrata</taxon>
        <taxon>Euteleostomi</taxon>
        <taxon>Actinopterygii</taxon>
        <taxon>Neopterygii</taxon>
        <taxon>Teleostei</taxon>
        <taxon>Neoteleostei</taxon>
        <taxon>Acanthomorphata</taxon>
        <taxon>Eupercaria</taxon>
        <taxon>Perciformes</taxon>
        <taxon>Percoidei</taxon>
        <taxon>Percidae</taxon>
        <taxon>Percinae</taxon>
        <taxon>Perca</taxon>
    </lineage>
</organism>
<evidence type="ECO:0000256" key="1">
    <source>
        <dbReference type="SAM" id="MobiDB-lite"/>
    </source>
</evidence>
<sequence length="169" mass="19465">MVDGRYTRQSPLQCGPFPLPYILTYTDIRMRNLCCKQKRTLQLLHFSSEPKKPRNIVISCQTQRVKDVWQWKQTSKPVRSNKKSELERKKDERAARRAIVKDRKNRPQDGDEGAEFVSFSNQLQALGLKLREVPGDGKLQAGDSCLIMTNQDVLVEEHNVFNVSPAHSQ</sequence>
<proteinExistence type="predicted"/>
<feature type="region of interest" description="Disordered" evidence="1">
    <location>
        <begin position="73"/>
        <end position="113"/>
    </location>
</feature>
<comment type="caution">
    <text evidence="2">The sequence shown here is derived from an EMBL/GenBank/DDBJ whole genome shotgun (WGS) entry which is preliminary data.</text>
</comment>
<gene>
    <name evidence="2" type="ORF">PFLUV_G00061820</name>
</gene>
<accession>A0A6A5FMY1</accession>
<dbReference type="Proteomes" id="UP000465112">
    <property type="component" value="Chromosome 5"/>
</dbReference>